<protein>
    <submittedName>
        <fullName evidence="8">RNA polymerase sigma-70 factor (Sigma-E family)</fullName>
    </submittedName>
</protein>
<sequence length="185" mass="20817">MGHLARERADAEFADFVRSAGPRLLQTARLLTGDEHRAEELLQDALVRTYAAWSRVRRDDAAAYVRRAMLNQRTDTWRRRRREVLTDDAPEPAAHLAATRGHDPADVAADADEVRQALQALTRRERTVLVLRHYVGLPVEAVAEELGVSTGTVKSTSSRAIARLREVLDDQARPDPDHRLAEQRS</sequence>
<dbReference type="InterPro" id="IPR013325">
    <property type="entry name" value="RNA_pol_sigma_r2"/>
</dbReference>
<dbReference type="InterPro" id="IPR014325">
    <property type="entry name" value="RNA_pol_sigma-E_actinobac"/>
</dbReference>
<comment type="caution">
    <text evidence="8">The sequence shown here is derived from an EMBL/GenBank/DDBJ whole genome shotgun (WGS) entry which is preliminary data.</text>
</comment>
<feature type="domain" description="RNA polymerase sigma-70 region 2" evidence="6">
    <location>
        <begin position="17"/>
        <end position="82"/>
    </location>
</feature>
<dbReference type="SUPFAM" id="SSF88946">
    <property type="entry name" value="Sigma2 domain of RNA polymerase sigma factors"/>
    <property type="match status" value="1"/>
</dbReference>
<dbReference type="Gene3D" id="1.10.10.10">
    <property type="entry name" value="Winged helix-like DNA-binding domain superfamily/Winged helix DNA-binding domain"/>
    <property type="match status" value="1"/>
</dbReference>
<comment type="similarity">
    <text evidence="1">Belongs to the sigma-70 factor family. ECF subfamily.</text>
</comment>
<dbReference type="AlphaFoldDB" id="A0A542ZMP4"/>
<evidence type="ECO:0000313" key="9">
    <source>
        <dbReference type="Proteomes" id="UP000319514"/>
    </source>
</evidence>
<dbReference type="Proteomes" id="UP000319514">
    <property type="component" value="Unassembled WGS sequence"/>
</dbReference>
<dbReference type="InterPro" id="IPR036388">
    <property type="entry name" value="WH-like_DNA-bd_sf"/>
</dbReference>
<accession>A0A542ZMP4</accession>
<keyword evidence="3" id="KW-0731">Sigma factor</keyword>
<evidence type="ECO:0000256" key="4">
    <source>
        <dbReference type="ARBA" id="ARBA00023125"/>
    </source>
</evidence>
<dbReference type="CDD" id="cd06171">
    <property type="entry name" value="Sigma70_r4"/>
    <property type="match status" value="1"/>
</dbReference>
<name>A0A542ZMP4_9MICO</name>
<dbReference type="GO" id="GO:0016987">
    <property type="term" value="F:sigma factor activity"/>
    <property type="evidence" value="ECO:0007669"/>
    <property type="project" value="UniProtKB-KW"/>
</dbReference>
<dbReference type="EMBL" id="VFOQ01000001">
    <property type="protein sequence ID" value="TQL61480.1"/>
    <property type="molecule type" value="Genomic_DNA"/>
</dbReference>
<dbReference type="Gene3D" id="1.10.1740.10">
    <property type="match status" value="1"/>
</dbReference>
<evidence type="ECO:0000313" key="8">
    <source>
        <dbReference type="EMBL" id="TQL61480.1"/>
    </source>
</evidence>
<keyword evidence="2" id="KW-0805">Transcription regulation</keyword>
<keyword evidence="4" id="KW-0238">DNA-binding</keyword>
<dbReference type="InterPro" id="IPR039425">
    <property type="entry name" value="RNA_pol_sigma-70-like"/>
</dbReference>
<evidence type="ECO:0000256" key="1">
    <source>
        <dbReference type="ARBA" id="ARBA00010641"/>
    </source>
</evidence>
<evidence type="ECO:0000256" key="2">
    <source>
        <dbReference type="ARBA" id="ARBA00023015"/>
    </source>
</evidence>
<organism evidence="8 9">
    <name type="scientific">Oryzihumus leptocrescens</name>
    <dbReference type="NCBI Taxonomy" id="297536"/>
    <lineage>
        <taxon>Bacteria</taxon>
        <taxon>Bacillati</taxon>
        <taxon>Actinomycetota</taxon>
        <taxon>Actinomycetes</taxon>
        <taxon>Micrococcales</taxon>
        <taxon>Intrasporangiaceae</taxon>
        <taxon>Oryzihumus</taxon>
    </lineage>
</organism>
<dbReference type="PANTHER" id="PTHR43133">
    <property type="entry name" value="RNA POLYMERASE ECF-TYPE SIGMA FACTO"/>
    <property type="match status" value="1"/>
</dbReference>
<dbReference type="InterPro" id="IPR007630">
    <property type="entry name" value="RNA_pol_sigma70_r4"/>
</dbReference>
<keyword evidence="5" id="KW-0804">Transcription</keyword>
<evidence type="ECO:0000256" key="3">
    <source>
        <dbReference type="ARBA" id="ARBA00023082"/>
    </source>
</evidence>
<dbReference type="OrthoDB" id="3692620at2"/>
<evidence type="ECO:0000259" key="6">
    <source>
        <dbReference type="Pfam" id="PF04542"/>
    </source>
</evidence>
<dbReference type="SUPFAM" id="SSF88659">
    <property type="entry name" value="Sigma3 and sigma4 domains of RNA polymerase sigma factors"/>
    <property type="match status" value="1"/>
</dbReference>
<evidence type="ECO:0000259" key="7">
    <source>
        <dbReference type="Pfam" id="PF04545"/>
    </source>
</evidence>
<dbReference type="NCBIfam" id="TIGR02983">
    <property type="entry name" value="SigE-fam_strep"/>
    <property type="match status" value="1"/>
</dbReference>
<keyword evidence="9" id="KW-1185">Reference proteome</keyword>
<proteinExistence type="inferred from homology"/>
<dbReference type="InterPro" id="IPR014284">
    <property type="entry name" value="RNA_pol_sigma-70_dom"/>
</dbReference>
<dbReference type="Pfam" id="PF04545">
    <property type="entry name" value="Sigma70_r4"/>
    <property type="match status" value="1"/>
</dbReference>
<dbReference type="GO" id="GO:0003677">
    <property type="term" value="F:DNA binding"/>
    <property type="evidence" value="ECO:0007669"/>
    <property type="project" value="UniProtKB-KW"/>
</dbReference>
<dbReference type="RefSeq" id="WP_141789254.1">
    <property type="nucleotide sequence ID" value="NZ_BAAAKX010000001.1"/>
</dbReference>
<dbReference type="NCBIfam" id="TIGR02937">
    <property type="entry name" value="sigma70-ECF"/>
    <property type="match status" value="1"/>
</dbReference>
<dbReference type="GO" id="GO:0006352">
    <property type="term" value="P:DNA-templated transcription initiation"/>
    <property type="evidence" value="ECO:0007669"/>
    <property type="project" value="InterPro"/>
</dbReference>
<evidence type="ECO:0000256" key="5">
    <source>
        <dbReference type="ARBA" id="ARBA00023163"/>
    </source>
</evidence>
<dbReference type="PANTHER" id="PTHR43133:SF50">
    <property type="entry name" value="ECF RNA POLYMERASE SIGMA FACTOR SIGM"/>
    <property type="match status" value="1"/>
</dbReference>
<dbReference type="InterPro" id="IPR007627">
    <property type="entry name" value="RNA_pol_sigma70_r2"/>
</dbReference>
<reference evidence="8 9" key="1">
    <citation type="submission" date="2019-06" db="EMBL/GenBank/DDBJ databases">
        <title>Sequencing the genomes of 1000 actinobacteria strains.</title>
        <authorList>
            <person name="Klenk H.-P."/>
        </authorList>
    </citation>
    <scope>NUCLEOTIDE SEQUENCE [LARGE SCALE GENOMIC DNA]</scope>
    <source>
        <strain evidence="8 9">DSM 18082</strain>
    </source>
</reference>
<dbReference type="Pfam" id="PF04542">
    <property type="entry name" value="Sigma70_r2"/>
    <property type="match status" value="1"/>
</dbReference>
<feature type="domain" description="RNA polymerase sigma-70 region 4" evidence="7">
    <location>
        <begin position="117"/>
        <end position="166"/>
    </location>
</feature>
<dbReference type="InterPro" id="IPR013324">
    <property type="entry name" value="RNA_pol_sigma_r3/r4-like"/>
</dbReference>
<gene>
    <name evidence="8" type="ORF">FB474_2891</name>
</gene>